<proteinExistence type="predicted"/>
<organism evidence="1 2">
    <name type="scientific">Lupinus angustifolius</name>
    <name type="common">Narrow-leaved blue lupine</name>
    <dbReference type="NCBI Taxonomy" id="3871"/>
    <lineage>
        <taxon>Eukaryota</taxon>
        <taxon>Viridiplantae</taxon>
        <taxon>Streptophyta</taxon>
        <taxon>Embryophyta</taxon>
        <taxon>Tracheophyta</taxon>
        <taxon>Spermatophyta</taxon>
        <taxon>Magnoliopsida</taxon>
        <taxon>eudicotyledons</taxon>
        <taxon>Gunneridae</taxon>
        <taxon>Pentapetalae</taxon>
        <taxon>rosids</taxon>
        <taxon>fabids</taxon>
        <taxon>Fabales</taxon>
        <taxon>Fabaceae</taxon>
        <taxon>Papilionoideae</taxon>
        <taxon>50 kb inversion clade</taxon>
        <taxon>genistoids sensu lato</taxon>
        <taxon>core genistoids</taxon>
        <taxon>Genisteae</taxon>
        <taxon>Lupinus</taxon>
    </lineage>
</organism>
<dbReference type="InterPro" id="IPR036249">
    <property type="entry name" value="Thioredoxin-like_sf"/>
</dbReference>
<sequence>MTEELRRARVEAEASQKSCSIEENIDDDDNPMVLFEEKCPPGGNGTVIFYTTTLTGIRKTFEDCNKIRFLLQSFKVVYSERDISSTSSSRMSYGVLWMGK</sequence>
<protein>
    <recommendedName>
        <fullName evidence="3">Glutaredoxin domain-containing protein</fullName>
    </recommendedName>
</protein>
<dbReference type="Gene3D" id="3.40.30.10">
    <property type="entry name" value="Glutaredoxin"/>
    <property type="match status" value="1"/>
</dbReference>
<evidence type="ECO:0008006" key="3">
    <source>
        <dbReference type="Google" id="ProtNLM"/>
    </source>
</evidence>
<dbReference type="Gramene" id="OIW01739">
    <property type="protein sequence ID" value="OIW01739"/>
    <property type="gene ID" value="TanjilG_03877"/>
</dbReference>
<dbReference type="PANTHER" id="PTHR45669">
    <property type="entry name" value="GLUTAREDOXIN DOMAIN-CONTAINING CYSTEINE-RICH PROTEIN CG12206-RELATED"/>
    <property type="match status" value="1"/>
</dbReference>
<dbReference type="PANTHER" id="PTHR45669:SF28">
    <property type="entry name" value="GLUTAREDOXIN DOMAIN-CONTAINING PROTEIN"/>
    <property type="match status" value="1"/>
</dbReference>
<dbReference type="SUPFAM" id="SSF52833">
    <property type="entry name" value="Thioredoxin-like"/>
    <property type="match status" value="1"/>
</dbReference>
<gene>
    <name evidence="1" type="ORF">TanjilG_03877</name>
</gene>
<keyword evidence="2" id="KW-1185">Reference proteome</keyword>
<dbReference type="Proteomes" id="UP000188354">
    <property type="component" value="Chromosome LG11"/>
</dbReference>
<dbReference type="AlphaFoldDB" id="A0A4P1R4V5"/>
<dbReference type="EMBL" id="CM007371">
    <property type="protein sequence ID" value="OIW01739.1"/>
    <property type="molecule type" value="Genomic_DNA"/>
</dbReference>
<evidence type="ECO:0000313" key="2">
    <source>
        <dbReference type="Proteomes" id="UP000188354"/>
    </source>
</evidence>
<evidence type="ECO:0000313" key="1">
    <source>
        <dbReference type="EMBL" id="OIW01739.1"/>
    </source>
</evidence>
<accession>A0A4P1R4V5</accession>
<name>A0A4P1R4V5_LUPAN</name>
<dbReference type="STRING" id="3871.A0A4P1R4V5"/>
<reference evidence="1 2" key="1">
    <citation type="journal article" date="2017" name="Plant Biotechnol. J.">
        <title>A comprehensive draft genome sequence for lupin (Lupinus angustifolius), an emerging health food: insights into plant-microbe interactions and legume evolution.</title>
        <authorList>
            <person name="Hane J.K."/>
            <person name="Ming Y."/>
            <person name="Kamphuis L.G."/>
            <person name="Nelson M.N."/>
            <person name="Garg G."/>
            <person name="Atkins C.A."/>
            <person name="Bayer P.E."/>
            <person name="Bravo A."/>
            <person name="Bringans S."/>
            <person name="Cannon S."/>
            <person name="Edwards D."/>
            <person name="Foley R."/>
            <person name="Gao L.L."/>
            <person name="Harrison M.J."/>
            <person name="Huang W."/>
            <person name="Hurgobin B."/>
            <person name="Li S."/>
            <person name="Liu C.W."/>
            <person name="McGrath A."/>
            <person name="Morahan G."/>
            <person name="Murray J."/>
            <person name="Weller J."/>
            <person name="Jian J."/>
            <person name="Singh K.B."/>
        </authorList>
    </citation>
    <scope>NUCLEOTIDE SEQUENCE [LARGE SCALE GENOMIC DNA]</scope>
    <source>
        <strain evidence="2">cv. Tanjil</strain>
        <tissue evidence="1">Whole plant</tissue>
    </source>
</reference>